<evidence type="ECO:0000256" key="1">
    <source>
        <dbReference type="SAM" id="MobiDB-lite"/>
    </source>
</evidence>
<sequence>MRGPLERGRDRAGRRAMAGNSEGVGGAGMHNSKYASLEQIRRGRGGAARGDADERQDRFGLALCFGMQHAMLGLALVRFEASFERIHNDIKIA</sequence>
<reference evidence="2 3" key="1">
    <citation type="journal article" date="2019" name="Commun. Biol.">
        <title>The bagworm genome reveals a unique fibroin gene that provides high tensile strength.</title>
        <authorList>
            <person name="Kono N."/>
            <person name="Nakamura H."/>
            <person name="Ohtoshi R."/>
            <person name="Tomita M."/>
            <person name="Numata K."/>
            <person name="Arakawa K."/>
        </authorList>
    </citation>
    <scope>NUCLEOTIDE SEQUENCE [LARGE SCALE GENOMIC DNA]</scope>
</reference>
<dbReference type="EMBL" id="BGZK01000652">
    <property type="protein sequence ID" value="GBP54688.1"/>
    <property type="molecule type" value="Genomic_DNA"/>
</dbReference>
<keyword evidence="3" id="KW-1185">Reference proteome</keyword>
<feature type="region of interest" description="Disordered" evidence="1">
    <location>
        <begin position="1"/>
        <end position="51"/>
    </location>
</feature>
<feature type="compositionally biased region" description="Basic and acidic residues" evidence="1">
    <location>
        <begin position="1"/>
        <end position="13"/>
    </location>
</feature>
<gene>
    <name evidence="2" type="ORF">EVAR_47191_1</name>
</gene>
<dbReference type="Proteomes" id="UP000299102">
    <property type="component" value="Unassembled WGS sequence"/>
</dbReference>
<evidence type="ECO:0000313" key="2">
    <source>
        <dbReference type="EMBL" id="GBP54688.1"/>
    </source>
</evidence>
<accession>A0A4C1WTH5</accession>
<proteinExistence type="predicted"/>
<dbReference type="AlphaFoldDB" id="A0A4C1WTH5"/>
<organism evidence="2 3">
    <name type="scientific">Eumeta variegata</name>
    <name type="common">Bagworm moth</name>
    <name type="synonym">Eumeta japonica</name>
    <dbReference type="NCBI Taxonomy" id="151549"/>
    <lineage>
        <taxon>Eukaryota</taxon>
        <taxon>Metazoa</taxon>
        <taxon>Ecdysozoa</taxon>
        <taxon>Arthropoda</taxon>
        <taxon>Hexapoda</taxon>
        <taxon>Insecta</taxon>
        <taxon>Pterygota</taxon>
        <taxon>Neoptera</taxon>
        <taxon>Endopterygota</taxon>
        <taxon>Lepidoptera</taxon>
        <taxon>Glossata</taxon>
        <taxon>Ditrysia</taxon>
        <taxon>Tineoidea</taxon>
        <taxon>Psychidae</taxon>
        <taxon>Oiketicinae</taxon>
        <taxon>Eumeta</taxon>
    </lineage>
</organism>
<comment type="caution">
    <text evidence="2">The sequence shown here is derived from an EMBL/GenBank/DDBJ whole genome shotgun (WGS) entry which is preliminary data.</text>
</comment>
<evidence type="ECO:0000313" key="3">
    <source>
        <dbReference type="Proteomes" id="UP000299102"/>
    </source>
</evidence>
<name>A0A4C1WTH5_EUMVA</name>
<protein>
    <submittedName>
        <fullName evidence="2">Uncharacterized protein</fullName>
    </submittedName>
</protein>